<name>A0A5M3YRZ2_ASPTE</name>
<accession>A0A5M3YRZ2</accession>
<dbReference type="AlphaFoldDB" id="A0A5M3YRZ2"/>
<comment type="caution">
    <text evidence="1">The sequence shown here is derived from an EMBL/GenBank/DDBJ whole genome shotgun (WGS) entry which is preliminary data.</text>
</comment>
<dbReference type="OrthoDB" id="5210591at2759"/>
<organism evidence="1 2">
    <name type="scientific">Aspergillus terreus</name>
    <dbReference type="NCBI Taxonomy" id="33178"/>
    <lineage>
        <taxon>Eukaryota</taxon>
        <taxon>Fungi</taxon>
        <taxon>Dikarya</taxon>
        <taxon>Ascomycota</taxon>
        <taxon>Pezizomycotina</taxon>
        <taxon>Eurotiomycetes</taxon>
        <taxon>Eurotiomycetidae</taxon>
        <taxon>Eurotiales</taxon>
        <taxon>Aspergillaceae</taxon>
        <taxon>Aspergillus</taxon>
        <taxon>Aspergillus subgen. Circumdati</taxon>
    </lineage>
</organism>
<keyword evidence="2" id="KW-1185">Reference proteome</keyword>
<dbReference type="SUPFAM" id="SSF56112">
    <property type="entry name" value="Protein kinase-like (PK-like)"/>
    <property type="match status" value="1"/>
</dbReference>
<evidence type="ECO:0000313" key="1">
    <source>
        <dbReference type="EMBL" id="GFF15488.1"/>
    </source>
</evidence>
<protein>
    <submittedName>
        <fullName evidence="1">Uncharacterized protein</fullName>
    </submittedName>
</protein>
<dbReference type="Gene3D" id="3.90.1200.10">
    <property type="match status" value="1"/>
</dbReference>
<dbReference type="VEuPathDB" id="FungiDB:ATEG_04631"/>
<evidence type="ECO:0000313" key="2">
    <source>
        <dbReference type="Proteomes" id="UP000452235"/>
    </source>
</evidence>
<proteinExistence type="predicted"/>
<sequence>MEDQLSDQDRDVIDRQLGALAWKIGQHTSRSFGTFHQVERGRGKSSWKEAFLSLVEGTLRDAEDAFVNLPYAEIRSHIHRLSPALEEITLPQLVLVDLGCPSQVILDPEDKAISGLVDFSYAVWGDVFMAQIFDEASAAVLEGYGSWSGVSRSWTTRQLLYACHRSIQTITMRYFRRKDESSENDARRRLTALLAKMADIK</sequence>
<reference evidence="1 2" key="1">
    <citation type="submission" date="2020-01" db="EMBL/GenBank/DDBJ databases">
        <title>Aspergillus terreus IFO 6365 whole genome shotgun sequence.</title>
        <authorList>
            <person name="Kanamasa S."/>
            <person name="Takahashi H."/>
        </authorList>
    </citation>
    <scope>NUCLEOTIDE SEQUENCE [LARGE SCALE GENOMIC DNA]</scope>
    <source>
        <strain evidence="1 2">IFO 6365</strain>
    </source>
</reference>
<dbReference type="EMBL" id="BLJY01000004">
    <property type="protein sequence ID" value="GFF15488.1"/>
    <property type="molecule type" value="Genomic_DNA"/>
</dbReference>
<gene>
    <name evidence="1" type="ORF">ATEIFO6365_0004060700</name>
</gene>
<dbReference type="InterPro" id="IPR011009">
    <property type="entry name" value="Kinase-like_dom_sf"/>
</dbReference>
<dbReference type="Proteomes" id="UP000452235">
    <property type="component" value="Unassembled WGS sequence"/>
</dbReference>